<dbReference type="EMBL" id="JACHVU010000001">
    <property type="protein sequence ID" value="MBB2988946.1"/>
    <property type="molecule type" value="Genomic_DNA"/>
</dbReference>
<dbReference type="RefSeq" id="WP_183466224.1">
    <property type="nucleotide sequence ID" value="NZ_JACHVU010000001.1"/>
</dbReference>
<accession>A0A839Q3X8</accession>
<dbReference type="AlphaFoldDB" id="A0A839Q3X8"/>
<evidence type="ECO:0000313" key="2">
    <source>
        <dbReference type="EMBL" id="MBB2988946.1"/>
    </source>
</evidence>
<reference evidence="2 3" key="1">
    <citation type="submission" date="2020-08" db="EMBL/GenBank/DDBJ databases">
        <title>The Agave Microbiome: Exploring the role of microbial communities in plant adaptations to desert environments.</title>
        <authorList>
            <person name="Partida-Martinez L.P."/>
        </authorList>
    </citation>
    <scope>NUCLEOTIDE SEQUENCE [LARGE SCALE GENOMIC DNA]</scope>
    <source>
        <strain evidence="2 3">AT2.18</strain>
    </source>
</reference>
<comment type="caution">
    <text evidence="2">The sequence shown here is derived from an EMBL/GenBank/DDBJ whole genome shotgun (WGS) entry which is preliminary data.</text>
</comment>
<evidence type="ECO:0008006" key="4">
    <source>
        <dbReference type="Google" id="ProtNLM"/>
    </source>
</evidence>
<evidence type="ECO:0000313" key="3">
    <source>
        <dbReference type="Proteomes" id="UP000550501"/>
    </source>
</evidence>
<feature type="region of interest" description="Disordered" evidence="1">
    <location>
        <begin position="83"/>
        <end position="105"/>
    </location>
</feature>
<name>A0A839Q3X8_MYCIR</name>
<keyword evidence="3" id="KW-1185">Reference proteome</keyword>
<protein>
    <recommendedName>
        <fullName evidence="4">ESX-1 secretion-associated protein</fullName>
    </recommendedName>
</protein>
<sequence>MTQALQVDTGELRRAGSSFTSAGDSLAAMQADAPLSDAAAAVPQLQTAAACNAAKATVAQEMSSLASAAREYGGNLISSAEEYDATDQASGSNVAGVDIPPPAPR</sequence>
<organism evidence="2 3">
    <name type="scientific">Mycolicibacterium iranicum</name>
    <name type="common">Mycobacterium iranicum</name>
    <dbReference type="NCBI Taxonomy" id="912594"/>
    <lineage>
        <taxon>Bacteria</taxon>
        <taxon>Bacillati</taxon>
        <taxon>Actinomycetota</taxon>
        <taxon>Actinomycetes</taxon>
        <taxon>Mycobacteriales</taxon>
        <taxon>Mycobacteriaceae</taxon>
        <taxon>Mycolicibacterium</taxon>
    </lineage>
</organism>
<evidence type="ECO:0000256" key="1">
    <source>
        <dbReference type="SAM" id="MobiDB-lite"/>
    </source>
</evidence>
<dbReference type="Proteomes" id="UP000550501">
    <property type="component" value="Unassembled WGS sequence"/>
</dbReference>
<gene>
    <name evidence="2" type="ORF">FHR72_000403</name>
</gene>
<proteinExistence type="predicted"/>